<dbReference type="AlphaFoldDB" id="A0AA38T2B3"/>
<protein>
    <submittedName>
        <fullName evidence="2">Uncharacterized protein</fullName>
    </submittedName>
</protein>
<gene>
    <name evidence="2" type="ORF">OSB04_019303</name>
</gene>
<name>A0AA38T2B3_9ASTR</name>
<evidence type="ECO:0000313" key="2">
    <source>
        <dbReference type="EMBL" id="KAJ9546760.1"/>
    </source>
</evidence>
<evidence type="ECO:0000256" key="1">
    <source>
        <dbReference type="SAM" id="MobiDB-lite"/>
    </source>
</evidence>
<feature type="region of interest" description="Disordered" evidence="1">
    <location>
        <begin position="57"/>
        <end position="92"/>
    </location>
</feature>
<sequence length="167" mass="18867">MEASPRSKLDLGEQRRDEIQIKVLKVDRISRYEHVGKNLIENGVPSEINLMAIRTMSKGDAASHSPPNPDCGENDRDLNLDEDDTPLSPRGERLMKRLTTFVQQTFEQFKHDMGKGKEKVLVDSTKSKSERVSATEFNGLSDPVIAVQWIQNTEKVAIIIWFSSLVT</sequence>
<evidence type="ECO:0000313" key="3">
    <source>
        <dbReference type="Proteomes" id="UP001172457"/>
    </source>
</evidence>
<proteinExistence type="predicted"/>
<organism evidence="2 3">
    <name type="scientific">Centaurea solstitialis</name>
    <name type="common">yellow star-thistle</name>
    <dbReference type="NCBI Taxonomy" id="347529"/>
    <lineage>
        <taxon>Eukaryota</taxon>
        <taxon>Viridiplantae</taxon>
        <taxon>Streptophyta</taxon>
        <taxon>Embryophyta</taxon>
        <taxon>Tracheophyta</taxon>
        <taxon>Spermatophyta</taxon>
        <taxon>Magnoliopsida</taxon>
        <taxon>eudicotyledons</taxon>
        <taxon>Gunneridae</taxon>
        <taxon>Pentapetalae</taxon>
        <taxon>asterids</taxon>
        <taxon>campanulids</taxon>
        <taxon>Asterales</taxon>
        <taxon>Asteraceae</taxon>
        <taxon>Carduoideae</taxon>
        <taxon>Cardueae</taxon>
        <taxon>Centaureinae</taxon>
        <taxon>Centaurea</taxon>
    </lineage>
</organism>
<dbReference type="Proteomes" id="UP001172457">
    <property type="component" value="Chromosome 5"/>
</dbReference>
<keyword evidence="3" id="KW-1185">Reference proteome</keyword>
<dbReference type="EMBL" id="JARYMX010000005">
    <property type="protein sequence ID" value="KAJ9546760.1"/>
    <property type="molecule type" value="Genomic_DNA"/>
</dbReference>
<reference evidence="2" key="1">
    <citation type="submission" date="2023-03" db="EMBL/GenBank/DDBJ databases">
        <title>Chromosome-scale reference genome and RAD-based genetic map of yellow starthistle (Centaurea solstitialis) reveal putative structural variation and QTLs associated with invader traits.</title>
        <authorList>
            <person name="Reatini B."/>
            <person name="Cang F.A."/>
            <person name="Jiang Q."/>
            <person name="Mckibben M.T.W."/>
            <person name="Barker M.S."/>
            <person name="Rieseberg L.H."/>
            <person name="Dlugosch K.M."/>
        </authorList>
    </citation>
    <scope>NUCLEOTIDE SEQUENCE</scope>
    <source>
        <strain evidence="2">CAN-66</strain>
        <tissue evidence="2">Leaf</tissue>
    </source>
</reference>
<accession>A0AA38T2B3</accession>
<comment type="caution">
    <text evidence="2">The sequence shown here is derived from an EMBL/GenBank/DDBJ whole genome shotgun (WGS) entry which is preliminary data.</text>
</comment>